<organism evidence="1 2">
    <name type="scientific">Virgibacillus oceani</name>
    <dbReference type="NCBI Taxonomy" id="1479511"/>
    <lineage>
        <taxon>Bacteria</taxon>
        <taxon>Bacillati</taxon>
        <taxon>Bacillota</taxon>
        <taxon>Bacilli</taxon>
        <taxon>Bacillales</taxon>
        <taxon>Bacillaceae</taxon>
        <taxon>Virgibacillus</taxon>
    </lineage>
</organism>
<reference evidence="1" key="2">
    <citation type="submission" date="2020-09" db="EMBL/GenBank/DDBJ databases">
        <authorList>
            <person name="Sun Q."/>
            <person name="Zhou Y."/>
        </authorList>
    </citation>
    <scope>NUCLEOTIDE SEQUENCE</scope>
    <source>
        <strain evidence="1">CGMCC 1.12754</strain>
    </source>
</reference>
<evidence type="ECO:0000313" key="1">
    <source>
        <dbReference type="EMBL" id="GGG88036.1"/>
    </source>
</evidence>
<dbReference type="RefSeq" id="WP_188456909.1">
    <property type="nucleotide sequence ID" value="NZ_BMFR01000029.1"/>
</dbReference>
<gene>
    <name evidence="1" type="ORF">GCM10011398_37520</name>
</gene>
<proteinExistence type="predicted"/>
<name>A0A917HSK0_9BACI</name>
<keyword evidence="2" id="KW-1185">Reference proteome</keyword>
<accession>A0A917HSK0</accession>
<dbReference type="EMBL" id="BMFR01000029">
    <property type="protein sequence ID" value="GGG88036.1"/>
    <property type="molecule type" value="Genomic_DNA"/>
</dbReference>
<dbReference type="AlphaFoldDB" id="A0A917HSK0"/>
<dbReference type="InterPro" id="IPR012452">
    <property type="entry name" value="DUF1657"/>
</dbReference>
<comment type="caution">
    <text evidence="1">The sequence shown here is derived from an EMBL/GenBank/DDBJ whole genome shotgun (WGS) entry which is preliminary data.</text>
</comment>
<reference evidence="1" key="1">
    <citation type="journal article" date="2014" name="Int. J. Syst. Evol. Microbiol.">
        <title>Complete genome sequence of Corynebacterium casei LMG S-19264T (=DSM 44701T), isolated from a smear-ripened cheese.</title>
        <authorList>
            <consortium name="US DOE Joint Genome Institute (JGI-PGF)"/>
            <person name="Walter F."/>
            <person name="Albersmeier A."/>
            <person name="Kalinowski J."/>
            <person name="Ruckert C."/>
        </authorList>
    </citation>
    <scope>NUCLEOTIDE SEQUENCE</scope>
    <source>
        <strain evidence="1">CGMCC 1.12754</strain>
    </source>
</reference>
<dbReference type="Proteomes" id="UP000622860">
    <property type="component" value="Unassembled WGS sequence"/>
</dbReference>
<dbReference type="Pfam" id="PF07870">
    <property type="entry name" value="DUF1657"/>
    <property type="match status" value="1"/>
</dbReference>
<evidence type="ECO:0008006" key="3">
    <source>
        <dbReference type="Google" id="ProtNLM"/>
    </source>
</evidence>
<sequence>MTVANQVKEALGTLISAQASLEQFTQKAQNEKTKQIYSNAAAEIKDIIVHLDNRLTTIEQEEPQYRNLEH</sequence>
<evidence type="ECO:0000313" key="2">
    <source>
        <dbReference type="Proteomes" id="UP000622860"/>
    </source>
</evidence>
<protein>
    <recommendedName>
        <fullName evidence="3">DUF1657 domain-containing protein</fullName>
    </recommendedName>
</protein>